<evidence type="ECO:0000313" key="8">
    <source>
        <dbReference type="EMBL" id="CAC5377568.1"/>
    </source>
</evidence>
<keyword evidence="3 5" id="KW-0863">Zinc-finger</keyword>
<sequence length="545" mass="60121">MASPRTRRVLKDLKLKDDNSTCFECGGHNPQWVSVTYGIWICLECSGKHRGLGVHLSFVRSVSMDKWKDIELTEKKIMVRDENMIFPPKVIKPTENLIINTNNKTKLLNINLPLDILAEAEGKPWSIETSSARNYVAYKPSAGLKTSSSSSSFSNKPMNTYSDNDFTDNSYQDGNVNLQSDEFKKQKEEFFGRMQAENASRPENLPPSQGGKYVGFGSTPMSDKKEDDFFDNTLSSLSSGWSTFALGATKFASVASEKATKVASAASKKTKELGQTVNDSVIKPTKEKVQEGTLFDGISSSVSGLANKVKEGSLMNDVGSSMSGFASKITNVSSKGWTNFSSLWGEPKTTLSSVDTSPGEKSNLLSGNSSPDKDLSKNRLLSEDDDDNWGWGNEWESKGSKGSPRRSEDSSSGFDSKKADDDLENWLNDDDSLIQTSKSKSKSKKVEDDWDNWGDNSKTDKVKTDKKSSKGKSSDGWEDVDWNAGFSSNEKQKQPLVGDLLDLSEDTPVTTNGNSGWDNEVWANEEEEDEWQSLDIGSSDNRKLK</sequence>
<gene>
    <name evidence="8" type="ORF">MCOR_13873</name>
</gene>
<evidence type="ECO:0000256" key="2">
    <source>
        <dbReference type="ARBA" id="ARBA00022723"/>
    </source>
</evidence>
<feature type="domain" description="Arf-GAP" evidence="7">
    <location>
        <begin position="7"/>
        <end position="72"/>
    </location>
</feature>
<feature type="compositionally biased region" description="Polar residues" evidence="6">
    <location>
        <begin position="507"/>
        <end position="516"/>
    </location>
</feature>
<dbReference type="Pfam" id="PF01412">
    <property type="entry name" value="ArfGap"/>
    <property type="match status" value="1"/>
</dbReference>
<dbReference type="GO" id="GO:0000139">
    <property type="term" value="C:Golgi membrane"/>
    <property type="evidence" value="ECO:0007669"/>
    <property type="project" value="TreeGrafter"/>
</dbReference>
<feature type="compositionally biased region" description="Basic and acidic residues" evidence="6">
    <location>
        <begin position="395"/>
        <end position="420"/>
    </location>
</feature>
<protein>
    <submittedName>
        <fullName evidence="8">ARFGAP1</fullName>
    </submittedName>
</protein>
<evidence type="ECO:0000256" key="3">
    <source>
        <dbReference type="ARBA" id="ARBA00022771"/>
    </source>
</evidence>
<evidence type="ECO:0000256" key="1">
    <source>
        <dbReference type="ARBA" id="ARBA00022468"/>
    </source>
</evidence>
<dbReference type="InterPro" id="IPR001164">
    <property type="entry name" value="ArfGAP_dom"/>
</dbReference>
<feature type="compositionally biased region" description="Basic and acidic residues" evidence="6">
    <location>
        <begin position="371"/>
        <end position="382"/>
    </location>
</feature>
<reference evidence="8 9" key="1">
    <citation type="submission" date="2020-06" db="EMBL/GenBank/DDBJ databases">
        <authorList>
            <person name="Li R."/>
            <person name="Bekaert M."/>
        </authorList>
    </citation>
    <scope>NUCLEOTIDE SEQUENCE [LARGE SCALE GENOMIC DNA]</scope>
    <source>
        <strain evidence="9">wild</strain>
    </source>
</reference>
<dbReference type="Proteomes" id="UP000507470">
    <property type="component" value="Unassembled WGS sequence"/>
</dbReference>
<feature type="compositionally biased region" description="Acidic residues" evidence="6">
    <location>
        <begin position="421"/>
        <end position="432"/>
    </location>
</feature>
<feature type="compositionally biased region" description="Polar residues" evidence="6">
    <location>
        <begin position="349"/>
        <end position="370"/>
    </location>
</feature>
<dbReference type="GO" id="GO:0032012">
    <property type="term" value="P:regulation of ARF protein signal transduction"/>
    <property type="evidence" value="ECO:0007669"/>
    <property type="project" value="TreeGrafter"/>
</dbReference>
<dbReference type="PANTHER" id="PTHR46395:SF1">
    <property type="entry name" value="ADP-RIBOSYLATION FACTOR GTPASE-ACTIVATING PROTEIN 1"/>
    <property type="match status" value="1"/>
</dbReference>
<evidence type="ECO:0000256" key="4">
    <source>
        <dbReference type="ARBA" id="ARBA00022833"/>
    </source>
</evidence>
<dbReference type="InterPro" id="IPR038508">
    <property type="entry name" value="ArfGAP_dom_sf"/>
</dbReference>
<dbReference type="EMBL" id="CACVKT020002380">
    <property type="protein sequence ID" value="CAC5377568.1"/>
    <property type="molecule type" value="Genomic_DNA"/>
</dbReference>
<feature type="compositionally biased region" description="Acidic residues" evidence="6">
    <location>
        <begin position="523"/>
        <end position="532"/>
    </location>
</feature>
<evidence type="ECO:0000259" key="7">
    <source>
        <dbReference type="PROSITE" id="PS50115"/>
    </source>
</evidence>
<keyword evidence="1" id="KW-0343">GTPase activation</keyword>
<dbReference type="GO" id="GO:0005096">
    <property type="term" value="F:GTPase activator activity"/>
    <property type="evidence" value="ECO:0007669"/>
    <property type="project" value="UniProtKB-KW"/>
</dbReference>
<name>A0A6J8B153_MYTCO</name>
<dbReference type="AlphaFoldDB" id="A0A6J8B153"/>
<organism evidence="8 9">
    <name type="scientific">Mytilus coruscus</name>
    <name type="common">Sea mussel</name>
    <dbReference type="NCBI Taxonomy" id="42192"/>
    <lineage>
        <taxon>Eukaryota</taxon>
        <taxon>Metazoa</taxon>
        <taxon>Spiralia</taxon>
        <taxon>Lophotrochozoa</taxon>
        <taxon>Mollusca</taxon>
        <taxon>Bivalvia</taxon>
        <taxon>Autobranchia</taxon>
        <taxon>Pteriomorphia</taxon>
        <taxon>Mytilida</taxon>
        <taxon>Mytiloidea</taxon>
        <taxon>Mytilidae</taxon>
        <taxon>Mytilinae</taxon>
        <taxon>Mytilus</taxon>
    </lineage>
</organism>
<dbReference type="PANTHER" id="PTHR46395">
    <property type="entry name" value="ADP-RIBOSYLATION FACTOR GTPASE-ACTIVATING PROTEIN 1"/>
    <property type="match status" value="1"/>
</dbReference>
<keyword evidence="2" id="KW-0479">Metal-binding</keyword>
<dbReference type="InterPro" id="IPR037278">
    <property type="entry name" value="ARFGAP/RecO"/>
</dbReference>
<evidence type="ECO:0000256" key="5">
    <source>
        <dbReference type="PROSITE-ProRule" id="PRU00288"/>
    </source>
</evidence>
<keyword evidence="4" id="KW-0862">Zinc</keyword>
<dbReference type="SUPFAM" id="SSF57863">
    <property type="entry name" value="ArfGap/RecO-like zinc finger"/>
    <property type="match status" value="1"/>
</dbReference>
<accession>A0A6J8B153</accession>
<dbReference type="GO" id="GO:0008270">
    <property type="term" value="F:zinc ion binding"/>
    <property type="evidence" value="ECO:0007669"/>
    <property type="project" value="UniProtKB-KW"/>
</dbReference>
<keyword evidence="9" id="KW-1185">Reference proteome</keyword>
<feature type="compositionally biased region" description="Basic and acidic residues" evidence="6">
    <location>
        <begin position="457"/>
        <end position="475"/>
    </location>
</feature>
<dbReference type="GO" id="GO:0030100">
    <property type="term" value="P:regulation of endocytosis"/>
    <property type="evidence" value="ECO:0007669"/>
    <property type="project" value="TreeGrafter"/>
</dbReference>
<dbReference type="PROSITE" id="PS50115">
    <property type="entry name" value="ARFGAP"/>
    <property type="match status" value="1"/>
</dbReference>
<dbReference type="PRINTS" id="PR00405">
    <property type="entry name" value="REVINTRACTNG"/>
</dbReference>
<evidence type="ECO:0000313" key="9">
    <source>
        <dbReference type="Proteomes" id="UP000507470"/>
    </source>
</evidence>
<evidence type="ECO:0000256" key="6">
    <source>
        <dbReference type="SAM" id="MobiDB-lite"/>
    </source>
</evidence>
<dbReference type="SMART" id="SM00105">
    <property type="entry name" value="ArfGap"/>
    <property type="match status" value="1"/>
</dbReference>
<dbReference type="OrthoDB" id="983479at2759"/>
<dbReference type="Gene3D" id="1.10.220.150">
    <property type="entry name" value="Arf GTPase activating protein"/>
    <property type="match status" value="1"/>
</dbReference>
<proteinExistence type="predicted"/>
<feature type="region of interest" description="Disordered" evidence="6">
    <location>
        <begin position="349"/>
        <end position="545"/>
    </location>
</feature>